<proteinExistence type="predicted"/>
<feature type="transmembrane region" description="Helical" evidence="1">
    <location>
        <begin position="60"/>
        <end position="84"/>
    </location>
</feature>
<dbReference type="RefSeq" id="WP_324695975.1">
    <property type="nucleotide sequence ID" value="NZ_JAYMYJ010000117.1"/>
</dbReference>
<sequence>MQQPDSNAIAINAVQLLLAEKRTSLSVLRTGIAILALPLSLMSFLIATSKYYDVFHTLHLVIPLGVFCLALLVLGAYLVTHSLLKMHKHDRLIRQIKTEHEMIGKYID</sequence>
<feature type="transmembrane region" description="Helical" evidence="1">
    <location>
        <begin position="27"/>
        <end position="48"/>
    </location>
</feature>
<dbReference type="EMBL" id="JAYMYJ010000117">
    <property type="protein sequence ID" value="MEB4591969.1"/>
    <property type="molecule type" value="Genomic_DNA"/>
</dbReference>
<evidence type="ECO:0000256" key="1">
    <source>
        <dbReference type="SAM" id="Phobius"/>
    </source>
</evidence>
<organism evidence="2 3">
    <name type="scientific">Candidatus Thiothrix phosphatis</name>
    <dbReference type="NCBI Taxonomy" id="3112415"/>
    <lineage>
        <taxon>Bacteria</taxon>
        <taxon>Pseudomonadati</taxon>
        <taxon>Pseudomonadota</taxon>
        <taxon>Gammaproteobacteria</taxon>
        <taxon>Thiotrichales</taxon>
        <taxon>Thiotrichaceae</taxon>
        <taxon>Thiothrix</taxon>
    </lineage>
</organism>
<keyword evidence="3" id="KW-1185">Reference proteome</keyword>
<dbReference type="Proteomes" id="UP001308005">
    <property type="component" value="Unassembled WGS sequence"/>
</dbReference>
<name>A0ABU6CYQ9_9GAMM</name>
<comment type="caution">
    <text evidence="2">The sequence shown here is derived from an EMBL/GenBank/DDBJ whole genome shotgun (WGS) entry which is preliminary data.</text>
</comment>
<evidence type="ECO:0000313" key="2">
    <source>
        <dbReference type="EMBL" id="MEB4591969.1"/>
    </source>
</evidence>
<keyword evidence="1" id="KW-1133">Transmembrane helix</keyword>
<evidence type="ECO:0000313" key="3">
    <source>
        <dbReference type="Proteomes" id="UP001308005"/>
    </source>
</evidence>
<keyword evidence="1" id="KW-0472">Membrane</keyword>
<evidence type="ECO:0008006" key="4">
    <source>
        <dbReference type="Google" id="ProtNLM"/>
    </source>
</evidence>
<accession>A0ABU6CYQ9</accession>
<gene>
    <name evidence="2" type="ORF">VSS37_13330</name>
</gene>
<protein>
    <recommendedName>
        <fullName evidence="4">DUF202 domain-containing protein</fullName>
    </recommendedName>
</protein>
<keyword evidence="1" id="KW-0812">Transmembrane</keyword>
<reference evidence="2 3" key="2">
    <citation type="submission" date="2024-01" db="EMBL/GenBank/DDBJ databases">
        <authorList>
            <person name="Xie X."/>
        </authorList>
    </citation>
    <scope>NUCLEOTIDE SEQUENCE [LARGE SCALE GENOMIC DNA]</scope>
    <source>
        <strain evidence="2">SCUT-1</strain>
    </source>
</reference>
<reference evidence="3" key="1">
    <citation type="submission" date="2023-07" db="EMBL/GenBank/DDBJ databases">
        <title>The carbon used by Thiothrix.</title>
        <authorList>
            <person name="Chen L."/>
        </authorList>
    </citation>
    <scope>NUCLEOTIDE SEQUENCE [LARGE SCALE GENOMIC DNA]</scope>
</reference>